<gene>
    <name evidence="2" type="ORF">E5339_04285</name>
</gene>
<name>A0A4S2FT31_9BACT</name>
<feature type="chain" id="PRO_5020661727" description="DUF4861 domain-containing protein" evidence="1">
    <location>
        <begin position="23"/>
        <end position="308"/>
    </location>
</feature>
<evidence type="ECO:0000256" key="1">
    <source>
        <dbReference type="SAM" id="SignalP"/>
    </source>
</evidence>
<dbReference type="EMBL" id="SRYJ01000006">
    <property type="protein sequence ID" value="TGY72385.1"/>
    <property type="molecule type" value="Genomic_DNA"/>
</dbReference>
<comment type="caution">
    <text evidence="2">The sequence shown here is derived from an EMBL/GenBank/DDBJ whole genome shotgun (WGS) entry which is preliminary data.</text>
</comment>
<evidence type="ECO:0000313" key="3">
    <source>
        <dbReference type="Proteomes" id="UP000310760"/>
    </source>
</evidence>
<proteinExistence type="predicted"/>
<sequence length="308" mass="35643">MATLSKILVLCVGFALSNNLWAQSHIDYVQTDTSPLKIERDALGAVYYWIDNNALDLDRVDYSDLYETYMTPIEGQLFEDCTQLFIEGKLRLEPDFLKTYSYSYWRDKIDTPVSGVLGNDFRRIEVYFYPDAVKSDSVTYVVKGRTKVKKNVCDFTGEVKIKKIYHKYERDIDSPDCYLIIADYTLKEDVTQKGSGEFRGVMGAYGYVTEDAPGVIQVNNIDQDGDGYMNRSYVGTWRSYKNPAVVKRCMWGDNRLPFRFDFDIGAGEIVVNPKYSSPEWDNFMQWKDLDIVEPESGDSRATYKNPWW</sequence>
<evidence type="ECO:0008006" key="4">
    <source>
        <dbReference type="Google" id="ProtNLM"/>
    </source>
</evidence>
<feature type="signal peptide" evidence="1">
    <location>
        <begin position="1"/>
        <end position="22"/>
    </location>
</feature>
<reference evidence="2 3" key="1">
    <citation type="submission" date="2019-04" db="EMBL/GenBank/DDBJ databases">
        <title>Microbes associate with the intestines of laboratory mice.</title>
        <authorList>
            <person name="Navarre W."/>
            <person name="Wong E."/>
            <person name="Huang K."/>
            <person name="Tropini C."/>
            <person name="Ng K."/>
            <person name="Yu B."/>
        </authorList>
    </citation>
    <scope>NUCLEOTIDE SEQUENCE [LARGE SCALE GENOMIC DNA]</scope>
    <source>
        <strain evidence="2 3">NM22_B1</strain>
    </source>
</reference>
<dbReference type="RefSeq" id="WP_123406690.1">
    <property type="nucleotide sequence ID" value="NZ_SRYJ01000006.1"/>
</dbReference>
<dbReference type="Proteomes" id="UP000310760">
    <property type="component" value="Unassembled WGS sequence"/>
</dbReference>
<evidence type="ECO:0000313" key="2">
    <source>
        <dbReference type="EMBL" id="TGY72385.1"/>
    </source>
</evidence>
<dbReference type="AlphaFoldDB" id="A0A4S2FT31"/>
<accession>A0A4S2FT31</accession>
<keyword evidence="1" id="KW-0732">Signal</keyword>
<organism evidence="2 3">
    <name type="scientific">Phocaeicola sartorii</name>
    <dbReference type="NCBI Taxonomy" id="671267"/>
    <lineage>
        <taxon>Bacteria</taxon>
        <taxon>Pseudomonadati</taxon>
        <taxon>Bacteroidota</taxon>
        <taxon>Bacteroidia</taxon>
        <taxon>Bacteroidales</taxon>
        <taxon>Bacteroidaceae</taxon>
        <taxon>Phocaeicola</taxon>
    </lineage>
</organism>
<protein>
    <recommendedName>
        <fullName evidence="4">DUF4861 domain-containing protein</fullName>
    </recommendedName>
</protein>